<gene>
    <name evidence="8" type="ORF">BSAE_1176</name>
</gene>
<evidence type="ECO:0000256" key="5">
    <source>
        <dbReference type="ARBA" id="ARBA00022801"/>
    </source>
</evidence>
<keyword evidence="3" id="KW-0540">Nuclease</keyword>
<keyword evidence="6" id="KW-0694">RNA-binding</keyword>
<dbReference type="Proteomes" id="UP000029040">
    <property type="component" value="Unassembled WGS sequence"/>
</dbReference>
<evidence type="ECO:0000256" key="3">
    <source>
        <dbReference type="ARBA" id="ARBA00022722"/>
    </source>
</evidence>
<evidence type="ECO:0000313" key="9">
    <source>
        <dbReference type="Proteomes" id="UP000029040"/>
    </source>
</evidence>
<keyword evidence="2" id="KW-1277">Toxin-antitoxin system</keyword>
<name>A0A087CUF8_9BIFI</name>
<evidence type="ECO:0000256" key="2">
    <source>
        <dbReference type="ARBA" id="ARBA00022649"/>
    </source>
</evidence>
<comment type="similarity">
    <text evidence="1">Belongs to the HicA mRNA interferase family.</text>
</comment>
<dbReference type="Gene3D" id="3.30.920.30">
    <property type="entry name" value="Hypothetical protein"/>
    <property type="match status" value="1"/>
</dbReference>
<evidence type="ECO:0000256" key="4">
    <source>
        <dbReference type="ARBA" id="ARBA00022759"/>
    </source>
</evidence>
<dbReference type="GO" id="GO:0003729">
    <property type="term" value="F:mRNA binding"/>
    <property type="evidence" value="ECO:0007669"/>
    <property type="project" value="InterPro"/>
</dbReference>
<proteinExistence type="inferred from homology"/>
<evidence type="ECO:0000256" key="7">
    <source>
        <dbReference type="ARBA" id="ARBA00023016"/>
    </source>
</evidence>
<dbReference type="GO" id="GO:0016787">
    <property type="term" value="F:hydrolase activity"/>
    <property type="evidence" value="ECO:0007669"/>
    <property type="project" value="UniProtKB-KW"/>
</dbReference>
<dbReference type="EMBL" id="JGZM01000005">
    <property type="protein sequence ID" value="KFI86908.1"/>
    <property type="molecule type" value="Genomic_DNA"/>
</dbReference>
<organism evidence="8 9">
    <name type="scientific">Bifidobacterium pullorum subsp. saeculare DSM 6531 = LMG 14934</name>
    <dbReference type="NCBI Taxonomy" id="1437611"/>
    <lineage>
        <taxon>Bacteria</taxon>
        <taxon>Bacillati</taxon>
        <taxon>Actinomycetota</taxon>
        <taxon>Actinomycetes</taxon>
        <taxon>Bifidobacteriales</taxon>
        <taxon>Bifidobacteriaceae</taxon>
        <taxon>Bifidobacterium</taxon>
    </lineage>
</organism>
<dbReference type="AlphaFoldDB" id="A0A087CUF8"/>
<dbReference type="InterPro" id="IPR012933">
    <property type="entry name" value="HicA_mRNA_interferase"/>
</dbReference>
<evidence type="ECO:0000313" key="8">
    <source>
        <dbReference type="EMBL" id="KFI86908.1"/>
    </source>
</evidence>
<evidence type="ECO:0000256" key="1">
    <source>
        <dbReference type="ARBA" id="ARBA00006620"/>
    </source>
</evidence>
<dbReference type="GO" id="GO:0004519">
    <property type="term" value="F:endonuclease activity"/>
    <property type="evidence" value="ECO:0007669"/>
    <property type="project" value="UniProtKB-KW"/>
</dbReference>
<protein>
    <submittedName>
        <fullName evidence="8">RNA binding protein (DsRBD-like fold), HicA family</fullName>
    </submittedName>
</protein>
<accession>A0A087CUF8</accession>
<comment type="caution">
    <text evidence="8">The sequence shown here is derived from an EMBL/GenBank/DDBJ whole genome shotgun (WGS) entry which is preliminary data.</text>
</comment>
<dbReference type="InterPro" id="IPR038570">
    <property type="entry name" value="HicA_sf"/>
</dbReference>
<keyword evidence="4" id="KW-0255">Endonuclease</keyword>
<sequence>MPSLLDIVIVCQIYVVSALANNAHHAYNMDMRFKEIERRLMADGWQLAGQRGSHCQYVHPTKPGRVTVPKHNGDVNPVTVRSIWRQAGIDERRTK</sequence>
<evidence type="ECO:0000256" key="6">
    <source>
        <dbReference type="ARBA" id="ARBA00022884"/>
    </source>
</evidence>
<dbReference type="Pfam" id="PF07927">
    <property type="entry name" value="HicA_toxin"/>
    <property type="match status" value="1"/>
</dbReference>
<keyword evidence="5" id="KW-0378">Hydrolase</keyword>
<reference evidence="8 9" key="1">
    <citation type="submission" date="2014-03" db="EMBL/GenBank/DDBJ databases">
        <title>Genomics of Bifidobacteria.</title>
        <authorList>
            <person name="Ventura M."/>
            <person name="Milani C."/>
            <person name="Lugli G.A."/>
        </authorList>
    </citation>
    <scope>NUCLEOTIDE SEQUENCE [LARGE SCALE GENOMIC DNA]</scope>
    <source>
        <strain evidence="8 9">LMG 14934</strain>
    </source>
</reference>
<keyword evidence="7" id="KW-0346">Stress response</keyword>
<dbReference type="SUPFAM" id="SSF54786">
    <property type="entry name" value="YcfA/nrd intein domain"/>
    <property type="match status" value="1"/>
</dbReference>